<dbReference type="InterPro" id="IPR000073">
    <property type="entry name" value="AB_hydrolase_1"/>
</dbReference>
<proteinExistence type="predicted"/>
<dbReference type="InterPro" id="IPR000639">
    <property type="entry name" value="Epox_hydrolase-like"/>
</dbReference>
<organism evidence="3">
    <name type="scientific">uncultured Solirubrobacteraceae bacterium</name>
    <dbReference type="NCBI Taxonomy" id="1162706"/>
    <lineage>
        <taxon>Bacteria</taxon>
        <taxon>Bacillati</taxon>
        <taxon>Actinomycetota</taxon>
        <taxon>Thermoleophilia</taxon>
        <taxon>Solirubrobacterales</taxon>
        <taxon>Solirubrobacteraceae</taxon>
        <taxon>environmental samples</taxon>
    </lineage>
</organism>
<feature type="domain" description="SCP2" evidence="2">
    <location>
        <begin position="23"/>
        <end position="105"/>
    </location>
</feature>
<dbReference type="PANTHER" id="PTHR46438">
    <property type="entry name" value="ALPHA/BETA-HYDROLASES SUPERFAMILY PROTEIN"/>
    <property type="match status" value="1"/>
</dbReference>
<sequence>MPAPEVERAFRTLPDRYLGAEAGFDATYHVRLGDVGQTWEVRCTEHGARVRNGVTSRRADVTIRTDSETWAQMRAGELSGIEAFSQRRLTARGDLDLAIGFEGMFRLAGGRPPLLRIHDVRAGKLRISTLTMGEGPDVLLLHGLGAAKSSFLDTAAALSREGYRVHAIDLPGFGASSKPPLAPYGPSFFSRAVIDVMDALEIEHAHVVGNSMGGRVAIEMGLTRPERVGGLALLCPAVAFVRRGLHPIVRVLRPEFGLLPHSLGRGRIEKQFWSMFADRDQVDPGLGDIVVDEFERVYRSAGARLAFLASARSIYLEEPFGTHGFYPRLAELEPPALFVWSSHDKLVPPGFRHHVERWLPDAEQIVMQACGHAPQVERPEQTNGLISRFLARVEPLGRPTRRVSQTTRAA</sequence>
<dbReference type="AlphaFoldDB" id="A0A6J4TEJ9"/>
<dbReference type="InterPro" id="IPR036527">
    <property type="entry name" value="SCP2_sterol-bd_dom_sf"/>
</dbReference>
<dbReference type="PANTHER" id="PTHR46438:SF11">
    <property type="entry name" value="LIPASE-RELATED"/>
    <property type="match status" value="1"/>
</dbReference>
<dbReference type="PRINTS" id="PR00412">
    <property type="entry name" value="EPOXHYDRLASE"/>
</dbReference>
<feature type="domain" description="AB hydrolase-1" evidence="1">
    <location>
        <begin position="138"/>
        <end position="379"/>
    </location>
</feature>
<reference evidence="3" key="1">
    <citation type="submission" date="2020-02" db="EMBL/GenBank/DDBJ databases">
        <authorList>
            <person name="Meier V. D."/>
        </authorList>
    </citation>
    <scope>NUCLEOTIDE SEQUENCE</scope>
    <source>
        <strain evidence="3">AVDCRST_MAG30</strain>
    </source>
</reference>
<dbReference type="InterPro" id="IPR003033">
    <property type="entry name" value="SCP2_sterol-bd_dom"/>
</dbReference>
<dbReference type="EMBL" id="CADCVS010000393">
    <property type="protein sequence ID" value="CAA9521207.1"/>
    <property type="molecule type" value="Genomic_DNA"/>
</dbReference>
<dbReference type="PRINTS" id="PR00111">
    <property type="entry name" value="ABHYDROLASE"/>
</dbReference>
<dbReference type="SUPFAM" id="SSF53474">
    <property type="entry name" value="alpha/beta-Hydrolases"/>
    <property type="match status" value="1"/>
</dbReference>
<evidence type="ECO:0000259" key="2">
    <source>
        <dbReference type="Pfam" id="PF02036"/>
    </source>
</evidence>
<dbReference type="Pfam" id="PF02036">
    <property type="entry name" value="SCP2"/>
    <property type="match status" value="1"/>
</dbReference>
<evidence type="ECO:0000259" key="1">
    <source>
        <dbReference type="Pfam" id="PF00561"/>
    </source>
</evidence>
<dbReference type="Pfam" id="PF00561">
    <property type="entry name" value="Abhydrolase_1"/>
    <property type="match status" value="1"/>
</dbReference>
<accession>A0A6J4TEJ9</accession>
<protein>
    <recommendedName>
        <fullName evidence="4">AB hydrolase-1 domain-containing protein</fullName>
    </recommendedName>
</protein>
<dbReference type="InterPro" id="IPR029058">
    <property type="entry name" value="AB_hydrolase_fold"/>
</dbReference>
<dbReference type="GO" id="GO:0003824">
    <property type="term" value="F:catalytic activity"/>
    <property type="evidence" value="ECO:0007669"/>
    <property type="project" value="InterPro"/>
</dbReference>
<name>A0A6J4TEJ9_9ACTN</name>
<gene>
    <name evidence="3" type="ORF">AVDCRST_MAG30-3055</name>
</gene>
<dbReference type="Gene3D" id="3.30.1050.10">
    <property type="entry name" value="SCP2 sterol-binding domain"/>
    <property type="match status" value="1"/>
</dbReference>
<evidence type="ECO:0008006" key="4">
    <source>
        <dbReference type="Google" id="ProtNLM"/>
    </source>
</evidence>
<dbReference type="Gene3D" id="3.40.50.1820">
    <property type="entry name" value="alpha/beta hydrolase"/>
    <property type="match status" value="1"/>
</dbReference>
<dbReference type="SUPFAM" id="SSF55718">
    <property type="entry name" value="SCP-like"/>
    <property type="match status" value="1"/>
</dbReference>
<evidence type="ECO:0000313" key="3">
    <source>
        <dbReference type="EMBL" id="CAA9521207.1"/>
    </source>
</evidence>